<gene>
    <name evidence="5" type="ORF">LOD99_6599</name>
</gene>
<dbReference type="PANTHER" id="PTHR10188:SF16">
    <property type="entry name" value="N(4)-(BETA-N-ACETYLGLUCOSAMINYL)-L-ASPARAGINASE-LIKE"/>
    <property type="match status" value="1"/>
</dbReference>
<dbReference type="Gene3D" id="3.60.20.30">
    <property type="entry name" value="(Glycosyl)asparaginase"/>
    <property type="match status" value="1"/>
</dbReference>
<organism evidence="5 6">
    <name type="scientific">Oopsacas minuta</name>
    <dbReference type="NCBI Taxonomy" id="111878"/>
    <lineage>
        <taxon>Eukaryota</taxon>
        <taxon>Metazoa</taxon>
        <taxon>Porifera</taxon>
        <taxon>Hexactinellida</taxon>
        <taxon>Hexasterophora</taxon>
        <taxon>Lyssacinosida</taxon>
        <taxon>Leucopsacidae</taxon>
        <taxon>Oopsacas</taxon>
    </lineage>
</organism>
<feature type="binding site" evidence="3">
    <location>
        <begin position="204"/>
        <end position="207"/>
    </location>
    <ligand>
        <name>substrate</name>
    </ligand>
</feature>
<dbReference type="SUPFAM" id="SSF56235">
    <property type="entry name" value="N-terminal nucleophile aminohydrolases (Ntn hydrolases)"/>
    <property type="match status" value="1"/>
</dbReference>
<evidence type="ECO:0000256" key="4">
    <source>
        <dbReference type="PIRSR" id="PIRSR600246-3"/>
    </source>
</evidence>
<dbReference type="PANTHER" id="PTHR10188">
    <property type="entry name" value="L-ASPARAGINASE"/>
    <property type="match status" value="1"/>
</dbReference>
<dbReference type="GO" id="GO:0003948">
    <property type="term" value="F:N4-(beta-N-acetylglucosaminyl)-L-asparaginase activity"/>
    <property type="evidence" value="ECO:0007669"/>
    <property type="project" value="TreeGrafter"/>
</dbReference>
<feature type="active site" description="Nucleophile" evidence="2">
    <location>
        <position position="153"/>
    </location>
</feature>
<comment type="caution">
    <text evidence="5">The sequence shown here is derived from an EMBL/GenBank/DDBJ whole genome shotgun (WGS) entry which is preliminary data.</text>
</comment>
<evidence type="ECO:0000256" key="1">
    <source>
        <dbReference type="ARBA" id="ARBA00010872"/>
    </source>
</evidence>
<accession>A0AAV7JN00</accession>
<evidence type="ECO:0000256" key="3">
    <source>
        <dbReference type="PIRSR" id="PIRSR600246-2"/>
    </source>
</evidence>
<evidence type="ECO:0000256" key="2">
    <source>
        <dbReference type="PIRSR" id="PIRSR600246-1"/>
    </source>
</evidence>
<dbReference type="Proteomes" id="UP001165289">
    <property type="component" value="Unassembled WGS sequence"/>
</dbReference>
<comment type="similarity">
    <text evidence="1">Belongs to the Ntn-hydrolase family.</text>
</comment>
<protein>
    <submittedName>
        <fullName evidence="5">N(4)-(Beta-N-acetylglucosaminyl)-L-asparaginase-like</fullName>
    </submittedName>
</protein>
<sequence>MACIATWPFGYQAVSAAIVVIEKGGSSIEALKAGITIVENDASLGPRYVGRGNFPNASGFPQYDGAVMRGSDCKIGAVGALEHCPNALSVACSVLEKSKHSFLVGAGATAFAQTQGFLMEPHEDLLKSGPKVDQIVNFPTEPSLPIAPPSHDTISMIVLDQQGDLACGVSTSGILGKEVGRVGDCPLSGNGFYADNKYGACCATGNGDIIMQYCPCFHVIMLMRYQGLSPQLACEEVVKDMVNRNNSTFMVALIAMDPKGIMGASGTINTTDRGIKKFDGFPAALWDIGSKNLRMETYPNILKQCQPN</sequence>
<dbReference type="Pfam" id="PF01112">
    <property type="entry name" value="Asparaginase_2"/>
    <property type="match status" value="1"/>
</dbReference>
<feature type="site" description="Cleavage; by autolysis" evidence="4">
    <location>
        <begin position="152"/>
        <end position="153"/>
    </location>
</feature>
<evidence type="ECO:0000313" key="6">
    <source>
        <dbReference type="Proteomes" id="UP001165289"/>
    </source>
</evidence>
<dbReference type="EMBL" id="JAKMXF010000318">
    <property type="protein sequence ID" value="KAI6649810.1"/>
    <property type="molecule type" value="Genomic_DNA"/>
</dbReference>
<dbReference type="InterPro" id="IPR000246">
    <property type="entry name" value="Peptidase_T2"/>
</dbReference>
<name>A0AAV7JN00_9METZ</name>
<evidence type="ECO:0000313" key="5">
    <source>
        <dbReference type="EMBL" id="KAI6649810.1"/>
    </source>
</evidence>
<dbReference type="AlphaFoldDB" id="A0AAV7JN00"/>
<dbReference type="InterPro" id="IPR029055">
    <property type="entry name" value="Ntn_hydrolases_N"/>
</dbReference>
<keyword evidence="6" id="KW-1185">Reference proteome</keyword>
<dbReference type="GO" id="GO:0005737">
    <property type="term" value="C:cytoplasm"/>
    <property type="evidence" value="ECO:0007669"/>
    <property type="project" value="TreeGrafter"/>
</dbReference>
<feature type="binding site" evidence="3">
    <location>
        <begin position="181"/>
        <end position="184"/>
    </location>
    <ligand>
        <name>substrate</name>
    </ligand>
</feature>
<reference evidence="5 6" key="1">
    <citation type="journal article" date="2023" name="BMC Biol.">
        <title>The compact genome of the sponge Oopsacas minuta (Hexactinellida) is lacking key metazoan core genes.</title>
        <authorList>
            <person name="Santini S."/>
            <person name="Schenkelaars Q."/>
            <person name="Jourda C."/>
            <person name="Duchesne M."/>
            <person name="Belahbib H."/>
            <person name="Rocher C."/>
            <person name="Selva M."/>
            <person name="Riesgo A."/>
            <person name="Vervoort M."/>
            <person name="Leys S.P."/>
            <person name="Kodjabachian L."/>
            <person name="Le Bivic A."/>
            <person name="Borchiellini C."/>
            <person name="Claverie J.M."/>
            <person name="Renard E."/>
        </authorList>
    </citation>
    <scope>NUCLEOTIDE SEQUENCE [LARGE SCALE GENOMIC DNA]</scope>
    <source>
        <strain evidence="5">SPO-2</strain>
    </source>
</reference>
<proteinExistence type="inferred from homology"/>